<evidence type="ECO:0000256" key="8">
    <source>
        <dbReference type="ARBA" id="ARBA00022840"/>
    </source>
</evidence>
<evidence type="ECO:0000259" key="13">
    <source>
        <dbReference type="PROSITE" id="PS50893"/>
    </source>
</evidence>
<dbReference type="GeneID" id="78176972"/>
<keyword evidence="9" id="KW-0810">Translation regulation</keyword>
<protein>
    <submittedName>
        <fullName evidence="14">ATP-binding cassette, subfamily F, uup</fullName>
    </submittedName>
</protein>
<evidence type="ECO:0000256" key="10">
    <source>
        <dbReference type="ARBA" id="ARBA00022884"/>
    </source>
</evidence>
<sequence>MVLLTAENIRKSYGTRVIFDDISFSIHEGDKIGVVGVNGTGKSTLLKIVAGVNQADSGEIITMNGMRMGYLPQSPVFRPGTTVLEQVFYGDNPVMALVREYESTMKALETNPTDEKLTKQAAQLSEKMDKAEAWSLESEAKNILTRLGISDFSQPVETLSGGQRKRVALAAALIAPVDLLILDEPTNHIDNDTVEWLEKHLEKYSKALLMVTHDRYFLDRVANRMLELEKGKIYTYQANFTKYLEMKAEREERLLSEEKKRQNFLRNELEWVRRGAQARSTKQKARLQRFEEVSAIRAPEEKQSVDISSVNSRLGKKTIELEHVCKGYNGVEYIHDFSYIILRNDRVGITGNNGCGKTTLLKMMTGQLQPDSGTVTRGETVKIGVFAQENEEWDENQRVLDYIRDVAEYVPTVDGRLSASQLLEKFLFPIPMQRGPISMLSGGEKRRLYLAKVLMEAPNILFLDEPTNDLDIETLMILEDYLDHFQGAVVAVSHDRYFLDKTMGRIFAFLGNGRIKQYEGGYTDFRNAYLKEQPVESQSVSVKKEAPVERKAEKKLLKMSYKDQREYDSIGDEIAALEDKIAALETEMAACTTDYMRLQELSDEKTATEEKLEERMERWMELSELAEEIEKNRQEMA</sequence>
<dbReference type="PANTHER" id="PTHR42855:SF1">
    <property type="entry name" value="ABC TRANSPORTER DOMAIN-CONTAINING PROTEIN"/>
    <property type="match status" value="1"/>
</dbReference>
<evidence type="ECO:0000256" key="4">
    <source>
        <dbReference type="ARBA" id="ARBA00022730"/>
    </source>
</evidence>
<evidence type="ECO:0000256" key="5">
    <source>
        <dbReference type="ARBA" id="ARBA00022737"/>
    </source>
</evidence>
<keyword evidence="8 14" id="KW-0067">ATP-binding</keyword>
<evidence type="ECO:0000256" key="9">
    <source>
        <dbReference type="ARBA" id="ARBA00022845"/>
    </source>
</evidence>
<feature type="domain" description="ABC transporter" evidence="13">
    <location>
        <begin position="319"/>
        <end position="537"/>
    </location>
</feature>
<keyword evidence="11" id="KW-0648">Protein biosynthesis</keyword>
<evidence type="ECO:0000313" key="15">
    <source>
        <dbReference type="Proteomes" id="UP000183975"/>
    </source>
</evidence>
<dbReference type="OrthoDB" id="9801441at2"/>
<evidence type="ECO:0000256" key="7">
    <source>
        <dbReference type="ARBA" id="ARBA00022801"/>
    </source>
</evidence>
<dbReference type="InterPro" id="IPR032781">
    <property type="entry name" value="ABC_tran_Xtn"/>
</dbReference>
<dbReference type="Pfam" id="PF00005">
    <property type="entry name" value="ABC_tran"/>
    <property type="match status" value="2"/>
</dbReference>
<dbReference type="GO" id="GO:0003677">
    <property type="term" value="F:DNA binding"/>
    <property type="evidence" value="ECO:0007669"/>
    <property type="project" value="InterPro"/>
</dbReference>
<keyword evidence="10" id="KW-0694">RNA-binding</keyword>
<keyword evidence="12" id="KW-0175">Coiled coil</keyword>
<evidence type="ECO:0000256" key="2">
    <source>
        <dbReference type="ARBA" id="ARBA00022490"/>
    </source>
</evidence>
<proteinExistence type="inferred from homology"/>
<organism evidence="14 15">
    <name type="scientific">Anaerotignum lactatifermentans DSM 14214</name>
    <dbReference type="NCBI Taxonomy" id="1121323"/>
    <lineage>
        <taxon>Bacteria</taxon>
        <taxon>Bacillati</taxon>
        <taxon>Bacillota</taxon>
        <taxon>Clostridia</taxon>
        <taxon>Lachnospirales</taxon>
        <taxon>Anaerotignaceae</taxon>
        <taxon>Anaerotignum</taxon>
    </lineage>
</organism>
<dbReference type="InterPro" id="IPR003593">
    <property type="entry name" value="AAA+_ATPase"/>
</dbReference>
<dbReference type="GO" id="GO:0006412">
    <property type="term" value="P:translation"/>
    <property type="evidence" value="ECO:0007669"/>
    <property type="project" value="UniProtKB-KW"/>
</dbReference>
<dbReference type="Proteomes" id="UP000183975">
    <property type="component" value="Unassembled WGS sequence"/>
</dbReference>
<accession>A0A1M6QR09</accession>
<dbReference type="GO" id="GO:0000049">
    <property type="term" value="F:tRNA binding"/>
    <property type="evidence" value="ECO:0007669"/>
    <property type="project" value="UniProtKB-KW"/>
</dbReference>
<keyword evidence="6" id="KW-0547">Nucleotide-binding</keyword>
<dbReference type="SUPFAM" id="SSF52540">
    <property type="entry name" value="P-loop containing nucleoside triphosphate hydrolases"/>
    <property type="match status" value="2"/>
</dbReference>
<dbReference type="FunFam" id="3.40.50.300:FF:000011">
    <property type="entry name" value="Putative ABC transporter ATP-binding component"/>
    <property type="match status" value="1"/>
</dbReference>
<dbReference type="InterPro" id="IPR051309">
    <property type="entry name" value="ABCF_ATPase"/>
</dbReference>
<dbReference type="FunFam" id="3.40.50.300:FF:000183">
    <property type="entry name" value="ABC transporter ATP-binding protein yjjK"/>
    <property type="match status" value="1"/>
</dbReference>
<dbReference type="RefSeq" id="WP_072850399.1">
    <property type="nucleotide sequence ID" value="NZ_FRAH01000020.1"/>
</dbReference>
<evidence type="ECO:0000256" key="6">
    <source>
        <dbReference type="ARBA" id="ARBA00022741"/>
    </source>
</evidence>
<evidence type="ECO:0000256" key="3">
    <source>
        <dbReference type="ARBA" id="ARBA00022555"/>
    </source>
</evidence>
<dbReference type="GO" id="GO:0005524">
    <property type="term" value="F:ATP binding"/>
    <property type="evidence" value="ECO:0007669"/>
    <property type="project" value="UniProtKB-KW"/>
</dbReference>
<keyword evidence="5" id="KW-0677">Repeat</keyword>
<dbReference type="Pfam" id="PF12848">
    <property type="entry name" value="ABC_tran_Xtn"/>
    <property type="match status" value="1"/>
</dbReference>
<dbReference type="GO" id="GO:0006417">
    <property type="term" value="P:regulation of translation"/>
    <property type="evidence" value="ECO:0007669"/>
    <property type="project" value="UniProtKB-KW"/>
</dbReference>
<dbReference type="GO" id="GO:0016887">
    <property type="term" value="F:ATP hydrolysis activity"/>
    <property type="evidence" value="ECO:0007669"/>
    <property type="project" value="InterPro"/>
</dbReference>
<evidence type="ECO:0000256" key="1">
    <source>
        <dbReference type="ARBA" id="ARBA00005868"/>
    </source>
</evidence>
<dbReference type="GO" id="GO:0019843">
    <property type="term" value="F:rRNA binding"/>
    <property type="evidence" value="ECO:0007669"/>
    <property type="project" value="UniProtKB-KW"/>
</dbReference>
<reference evidence="14 15" key="1">
    <citation type="submission" date="2016-11" db="EMBL/GenBank/DDBJ databases">
        <authorList>
            <person name="Jaros S."/>
            <person name="Januszkiewicz K."/>
            <person name="Wedrychowicz H."/>
        </authorList>
    </citation>
    <scope>NUCLEOTIDE SEQUENCE [LARGE SCALE GENOMIC DNA]</scope>
    <source>
        <strain evidence="14 15">DSM 14214</strain>
    </source>
</reference>
<dbReference type="CDD" id="cd03221">
    <property type="entry name" value="ABCF_EF-3"/>
    <property type="match status" value="2"/>
</dbReference>
<keyword evidence="15" id="KW-1185">Reference proteome</keyword>
<keyword evidence="3" id="KW-0820">tRNA-binding</keyword>
<keyword evidence="4" id="KW-0699">rRNA-binding</keyword>
<dbReference type="SMART" id="SM00382">
    <property type="entry name" value="AAA"/>
    <property type="match status" value="2"/>
</dbReference>
<dbReference type="PROSITE" id="PS50893">
    <property type="entry name" value="ABC_TRANSPORTER_2"/>
    <property type="match status" value="2"/>
</dbReference>
<dbReference type="AlphaFoldDB" id="A0A1M6QR09"/>
<evidence type="ECO:0000256" key="11">
    <source>
        <dbReference type="ARBA" id="ARBA00022917"/>
    </source>
</evidence>
<dbReference type="EMBL" id="FRAH01000020">
    <property type="protein sequence ID" value="SHK22732.1"/>
    <property type="molecule type" value="Genomic_DNA"/>
</dbReference>
<name>A0A1M6QR09_9FIRM</name>
<keyword evidence="2" id="KW-0963">Cytoplasm</keyword>
<feature type="domain" description="ABC transporter" evidence="13">
    <location>
        <begin position="4"/>
        <end position="255"/>
    </location>
</feature>
<gene>
    <name evidence="14" type="ORF">SAMN02745138_01376</name>
</gene>
<dbReference type="InterPro" id="IPR037118">
    <property type="entry name" value="Val-tRNA_synth_C_sf"/>
</dbReference>
<dbReference type="Pfam" id="PF16326">
    <property type="entry name" value="ABC_tran_CTD"/>
    <property type="match status" value="1"/>
</dbReference>
<dbReference type="PANTHER" id="PTHR42855">
    <property type="entry name" value="ABC TRANSPORTER ATP-BINDING SUBUNIT"/>
    <property type="match status" value="1"/>
</dbReference>
<comment type="similarity">
    <text evidence="1">Belongs to the ABC transporter superfamily. ABCF family. Translational throttle EttA subfamily.</text>
</comment>
<feature type="coiled-coil region" evidence="12">
    <location>
        <begin position="567"/>
        <end position="629"/>
    </location>
</feature>
<dbReference type="Gene3D" id="3.40.50.300">
    <property type="entry name" value="P-loop containing nucleotide triphosphate hydrolases"/>
    <property type="match status" value="2"/>
</dbReference>
<dbReference type="Gene3D" id="1.10.287.380">
    <property type="entry name" value="Valyl-tRNA synthetase, C-terminal domain"/>
    <property type="match status" value="1"/>
</dbReference>
<dbReference type="InterPro" id="IPR017871">
    <property type="entry name" value="ABC_transporter-like_CS"/>
</dbReference>
<keyword evidence="7" id="KW-0378">Hydrolase</keyword>
<dbReference type="InterPro" id="IPR027417">
    <property type="entry name" value="P-loop_NTPase"/>
</dbReference>
<evidence type="ECO:0000256" key="12">
    <source>
        <dbReference type="SAM" id="Coils"/>
    </source>
</evidence>
<dbReference type="InterPro" id="IPR003439">
    <property type="entry name" value="ABC_transporter-like_ATP-bd"/>
</dbReference>
<evidence type="ECO:0000313" key="14">
    <source>
        <dbReference type="EMBL" id="SHK22732.1"/>
    </source>
</evidence>
<dbReference type="PROSITE" id="PS00211">
    <property type="entry name" value="ABC_TRANSPORTER_1"/>
    <property type="match status" value="1"/>
</dbReference>
<dbReference type="InterPro" id="IPR032524">
    <property type="entry name" value="ABC_tran_C"/>
</dbReference>